<keyword evidence="2" id="KW-0131">Cell cycle</keyword>
<protein>
    <submittedName>
        <fullName evidence="4">Uncharacterized protein</fullName>
    </submittedName>
</protein>
<reference evidence="5" key="1">
    <citation type="submission" date="2016-06" db="EMBL/GenBank/DDBJ databases">
        <title>Parallel loss of symbiosis genes in relatives of nitrogen-fixing non-legume Parasponia.</title>
        <authorList>
            <person name="Van Velzen R."/>
            <person name="Holmer R."/>
            <person name="Bu F."/>
            <person name="Rutten L."/>
            <person name="Van Zeijl A."/>
            <person name="Liu W."/>
            <person name="Santuari L."/>
            <person name="Cao Q."/>
            <person name="Sharma T."/>
            <person name="Shen D."/>
            <person name="Roswanjaya Y."/>
            <person name="Wardhani T."/>
            <person name="Kalhor M.S."/>
            <person name="Jansen J."/>
            <person name="Van den Hoogen J."/>
            <person name="Gungor B."/>
            <person name="Hartog M."/>
            <person name="Hontelez J."/>
            <person name="Verver J."/>
            <person name="Yang W.-C."/>
            <person name="Schijlen E."/>
            <person name="Repin R."/>
            <person name="Schilthuizen M."/>
            <person name="Schranz E."/>
            <person name="Heidstra R."/>
            <person name="Miyata K."/>
            <person name="Fedorova E."/>
            <person name="Kohlen W."/>
            <person name="Bisseling T."/>
            <person name="Smit S."/>
            <person name="Geurts R."/>
        </authorList>
    </citation>
    <scope>NUCLEOTIDE SEQUENCE [LARGE SCALE GENOMIC DNA]</scope>
    <source>
        <strain evidence="5">cv. RG33-2</strain>
    </source>
</reference>
<feature type="compositionally biased region" description="Basic and acidic residues" evidence="3">
    <location>
        <begin position="52"/>
        <end position="65"/>
    </location>
</feature>
<proteinExistence type="predicted"/>
<evidence type="ECO:0000256" key="2">
    <source>
        <dbReference type="ARBA" id="ARBA00023306"/>
    </source>
</evidence>
<evidence type="ECO:0000313" key="5">
    <source>
        <dbReference type="Proteomes" id="UP000237000"/>
    </source>
</evidence>
<name>A0A2P5EJ99_TREOI</name>
<accession>A0A2P5EJ99</accession>
<organism evidence="4 5">
    <name type="scientific">Trema orientale</name>
    <name type="common">Charcoal tree</name>
    <name type="synonym">Celtis orientalis</name>
    <dbReference type="NCBI Taxonomy" id="63057"/>
    <lineage>
        <taxon>Eukaryota</taxon>
        <taxon>Viridiplantae</taxon>
        <taxon>Streptophyta</taxon>
        <taxon>Embryophyta</taxon>
        <taxon>Tracheophyta</taxon>
        <taxon>Spermatophyta</taxon>
        <taxon>Magnoliopsida</taxon>
        <taxon>eudicotyledons</taxon>
        <taxon>Gunneridae</taxon>
        <taxon>Pentapetalae</taxon>
        <taxon>rosids</taxon>
        <taxon>fabids</taxon>
        <taxon>Rosales</taxon>
        <taxon>Cannabaceae</taxon>
        <taxon>Trema</taxon>
    </lineage>
</organism>
<comment type="caution">
    <text evidence="4">The sequence shown here is derived from an EMBL/GenBank/DDBJ whole genome shotgun (WGS) entry which is preliminary data.</text>
</comment>
<dbReference type="PANTHER" id="PTHR33142:SF66">
    <property type="entry name" value="CYCLIN-DEPENDENT PROTEIN KINASE INHIBITOR SMR3"/>
    <property type="match status" value="1"/>
</dbReference>
<evidence type="ECO:0000313" key="4">
    <source>
        <dbReference type="EMBL" id="PON85616.1"/>
    </source>
</evidence>
<feature type="region of interest" description="Disordered" evidence="3">
    <location>
        <begin position="44"/>
        <end position="65"/>
    </location>
</feature>
<feature type="region of interest" description="Disordered" evidence="3">
    <location>
        <begin position="106"/>
        <end position="148"/>
    </location>
</feature>
<feature type="compositionally biased region" description="Basic residues" evidence="3">
    <location>
        <begin position="138"/>
        <end position="148"/>
    </location>
</feature>
<dbReference type="GO" id="GO:0032875">
    <property type="term" value="P:regulation of DNA endoreduplication"/>
    <property type="evidence" value="ECO:0007669"/>
    <property type="project" value="InterPro"/>
</dbReference>
<keyword evidence="1" id="KW-0649">Protein kinase inhibitor</keyword>
<dbReference type="EMBL" id="JXTC01000145">
    <property type="protein sequence ID" value="PON85616.1"/>
    <property type="molecule type" value="Genomic_DNA"/>
</dbReference>
<dbReference type="STRING" id="63057.A0A2P5EJ99"/>
<gene>
    <name evidence="4" type="ORF">TorRG33x02_186180</name>
</gene>
<dbReference type="GO" id="GO:0005634">
    <property type="term" value="C:nucleus"/>
    <property type="evidence" value="ECO:0007669"/>
    <property type="project" value="TreeGrafter"/>
</dbReference>
<dbReference type="Proteomes" id="UP000237000">
    <property type="component" value="Unassembled WGS sequence"/>
</dbReference>
<keyword evidence="5" id="KW-1185">Reference proteome</keyword>
<dbReference type="AlphaFoldDB" id="A0A2P5EJ99"/>
<dbReference type="PANTHER" id="PTHR33142">
    <property type="entry name" value="CYCLIN-DEPENDENT PROTEIN KINASE INHIBITOR SMR13"/>
    <property type="match status" value="1"/>
</dbReference>
<dbReference type="InterPro" id="IPR040389">
    <property type="entry name" value="SMR"/>
</dbReference>
<dbReference type="OrthoDB" id="1933617at2759"/>
<dbReference type="GO" id="GO:0004860">
    <property type="term" value="F:protein kinase inhibitor activity"/>
    <property type="evidence" value="ECO:0007669"/>
    <property type="project" value="UniProtKB-KW"/>
</dbReference>
<sequence length="193" mass="22297">MGVSNSEMLLSEKDLNVVEFNNFLVRRPTLELIQHERHQLTCRLQEEEDPEVREKQEKSKLEKEEDKFEMLVSTLKLKIPSHHHHHHHVEEFITRDADHDDQENINGCDNNNNDDGFKTPTSLDNKIPVVLPCPPAPRKPKSTIAKTKRKAKRRRVFLDLSSEIESLFPSNVLADLGGKIKKKVRQGSDNIIL</sequence>
<evidence type="ECO:0000256" key="3">
    <source>
        <dbReference type="SAM" id="MobiDB-lite"/>
    </source>
</evidence>
<dbReference type="InParanoid" id="A0A2P5EJ99"/>
<evidence type="ECO:0000256" key="1">
    <source>
        <dbReference type="ARBA" id="ARBA00023013"/>
    </source>
</evidence>